<gene>
    <name evidence="2" type="ORF">ACJRO7_001628</name>
</gene>
<dbReference type="AlphaFoldDB" id="A0ABD3LSJ5"/>
<reference evidence="2 3" key="1">
    <citation type="submission" date="2024-11" db="EMBL/GenBank/DDBJ databases">
        <title>Chromosome-level genome assembly of Eucalyptus globulus Labill. provides insights into its genome evolution.</title>
        <authorList>
            <person name="Li X."/>
        </authorList>
    </citation>
    <scope>NUCLEOTIDE SEQUENCE [LARGE SCALE GENOMIC DNA]</scope>
    <source>
        <strain evidence="2">CL2024</strain>
        <tissue evidence="2">Fresh tender leaves</tissue>
    </source>
</reference>
<dbReference type="Proteomes" id="UP001634007">
    <property type="component" value="Unassembled WGS sequence"/>
</dbReference>
<evidence type="ECO:0000313" key="2">
    <source>
        <dbReference type="EMBL" id="KAL3754423.1"/>
    </source>
</evidence>
<protein>
    <submittedName>
        <fullName evidence="2">Uncharacterized protein</fullName>
    </submittedName>
</protein>
<proteinExistence type="predicted"/>
<evidence type="ECO:0000256" key="1">
    <source>
        <dbReference type="SAM" id="MobiDB-lite"/>
    </source>
</evidence>
<sequence length="101" mass="11490">MNEEKNGNAETRHKRASSTVEKGSAHIRWSNSGGDKTGSRGTNQSESLRVKLRELLENVYTHRTKRSPARGPLRSVSLRFSQSRTRIKQVMLLSLNKIQTR</sequence>
<organism evidence="2 3">
    <name type="scientific">Eucalyptus globulus</name>
    <name type="common">Tasmanian blue gum</name>
    <dbReference type="NCBI Taxonomy" id="34317"/>
    <lineage>
        <taxon>Eukaryota</taxon>
        <taxon>Viridiplantae</taxon>
        <taxon>Streptophyta</taxon>
        <taxon>Embryophyta</taxon>
        <taxon>Tracheophyta</taxon>
        <taxon>Spermatophyta</taxon>
        <taxon>Magnoliopsida</taxon>
        <taxon>eudicotyledons</taxon>
        <taxon>Gunneridae</taxon>
        <taxon>Pentapetalae</taxon>
        <taxon>rosids</taxon>
        <taxon>malvids</taxon>
        <taxon>Myrtales</taxon>
        <taxon>Myrtaceae</taxon>
        <taxon>Myrtoideae</taxon>
        <taxon>Eucalypteae</taxon>
        <taxon>Eucalyptus</taxon>
    </lineage>
</organism>
<comment type="caution">
    <text evidence="2">The sequence shown here is derived from an EMBL/GenBank/DDBJ whole genome shotgun (WGS) entry which is preliminary data.</text>
</comment>
<feature type="compositionally biased region" description="Polar residues" evidence="1">
    <location>
        <begin position="29"/>
        <end position="47"/>
    </location>
</feature>
<evidence type="ECO:0000313" key="3">
    <source>
        <dbReference type="Proteomes" id="UP001634007"/>
    </source>
</evidence>
<keyword evidence="3" id="KW-1185">Reference proteome</keyword>
<accession>A0ABD3LSJ5</accession>
<feature type="region of interest" description="Disordered" evidence="1">
    <location>
        <begin position="1"/>
        <end position="47"/>
    </location>
</feature>
<name>A0ABD3LSJ5_EUCGL</name>
<feature type="compositionally biased region" description="Basic and acidic residues" evidence="1">
    <location>
        <begin position="1"/>
        <end position="11"/>
    </location>
</feature>
<dbReference type="EMBL" id="JBJKBG010000001">
    <property type="protein sequence ID" value="KAL3754423.1"/>
    <property type="molecule type" value="Genomic_DNA"/>
</dbReference>